<sequence>MKSRYQYRIYPTPGQQTELAKLFGCCRVVWNDALALIKAIPQGEKWPSNAQLQRLVITQAKKDPSRSWLSGVSVVALQQSVINLGTAFKNFFESRSGRRSGSKAGFPRFKKKLNRQSARFTQRGFSIKAGKVYLAKIGKLKTKWSRPLPSEPSSVTVLKDCAGRYFLSFVVEVEPVTVEPKNQGVGVDLGIETLATLSTGEKVKARDTSALDRKIRKGKRQLARARKGSRRRESLRMAIAHLEAKQRDIRKDTNQKLASRLVRENSVVVLEDLNVAGMVKNRCLARAISRARWREIRTMCEAKATLIQDREVKVISRWEPTSQVCSCCGYRWGKLDLSVRSVLCLNCGAEQDRDVNASVNIMAAGLADLNGQALSSVRPQSGAVACLSTHQEST</sequence>
<keyword evidence="12" id="KW-1185">Reference proteome</keyword>
<dbReference type="InterPro" id="IPR051399">
    <property type="entry name" value="RNA-guided_DNA_endo/Transpos"/>
</dbReference>
<comment type="caution">
    <text evidence="11">The sequence shown here is derived from an EMBL/GenBank/DDBJ whole genome shotgun (WGS) entry which is preliminary data.</text>
</comment>
<reference evidence="11 12" key="1">
    <citation type="submission" date="2021-08" db="EMBL/GenBank/DDBJ databases">
        <title>Draft genome sequence of Spirulina subsalsa with high tolerance to salinity and hype-accumulation of phycocyanin.</title>
        <authorList>
            <person name="Pei H."/>
            <person name="Jiang L."/>
        </authorList>
    </citation>
    <scope>NUCLEOTIDE SEQUENCE [LARGE SCALE GENOMIC DNA]</scope>
    <source>
        <strain evidence="11 12">FACHB-351</strain>
    </source>
</reference>
<evidence type="ECO:0000256" key="5">
    <source>
        <dbReference type="ARBA" id="ARBA00022833"/>
    </source>
</evidence>
<keyword evidence="4" id="KW-0479">Metal-binding</keyword>
<evidence type="ECO:0000313" key="12">
    <source>
        <dbReference type="Proteomes" id="UP001526426"/>
    </source>
</evidence>
<dbReference type="PANTHER" id="PTHR30405">
    <property type="entry name" value="TRANSPOSASE"/>
    <property type="match status" value="1"/>
</dbReference>
<comment type="similarity">
    <text evidence="1">In the C-terminal section; belongs to the transposase 35 family.</text>
</comment>
<evidence type="ECO:0000313" key="11">
    <source>
        <dbReference type="EMBL" id="MCW6037712.1"/>
    </source>
</evidence>
<evidence type="ECO:0000259" key="10">
    <source>
        <dbReference type="Pfam" id="PF12323"/>
    </source>
</evidence>
<dbReference type="Pfam" id="PF07282">
    <property type="entry name" value="Cas12f1-like_TNB"/>
    <property type="match status" value="1"/>
</dbReference>
<evidence type="ECO:0000259" key="8">
    <source>
        <dbReference type="Pfam" id="PF01385"/>
    </source>
</evidence>
<name>A0ABT3L8C7_9CYAN</name>
<evidence type="ECO:0000256" key="6">
    <source>
        <dbReference type="ARBA" id="ARBA00023125"/>
    </source>
</evidence>
<dbReference type="NCBIfam" id="NF040570">
    <property type="entry name" value="guided_TnpB"/>
    <property type="match status" value="1"/>
</dbReference>
<accession>A0ABT3L8C7</accession>
<dbReference type="InterPro" id="IPR010095">
    <property type="entry name" value="Cas12f1-like_TNB"/>
</dbReference>
<feature type="domain" description="Transposase putative helix-turn-helix" evidence="10">
    <location>
        <begin position="1"/>
        <end position="38"/>
    </location>
</feature>
<feature type="domain" description="Cas12f1-like TNB" evidence="9">
    <location>
        <begin position="293"/>
        <end position="361"/>
    </location>
</feature>
<keyword evidence="6" id="KW-0238">DNA-binding</keyword>
<evidence type="ECO:0000256" key="3">
    <source>
        <dbReference type="ARBA" id="ARBA00022578"/>
    </source>
</evidence>
<dbReference type="Pfam" id="PF12323">
    <property type="entry name" value="HTH_OrfB_IS605"/>
    <property type="match status" value="1"/>
</dbReference>
<feature type="domain" description="Probable transposase IS891/IS1136/IS1341" evidence="8">
    <location>
        <begin position="168"/>
        <end position="282"/>
    </location>
</feature>
<evidence type="ECO:0000256" key="4">
    <source>
        <dbReference type="ARBA" id="ARBA00022723"/>
    </source>
</evidence>
<dbReference type="InterPro" id="IPR021027">
    <property type="entry name" value="Transposase_put_HTH"/>
</dbReference>
<evidence type="ECO:0000256" key="2">
    <source>
        <dbReference type="ARBA" id="ARBA00011044"/>
    </source>
</evidence>
<dbReference type="Pfam" id="PF01385">
    <property type="entry name" value="OrfB_IS605"/>
    <property type="match status" value="1"/>
</dbReference>
<evidence type="ECO:0000256" key="1">
    <source>
        <dbReference type="ARBA" id="ARBA00008761"/>
    </source>
</evidence>
<dbReference type="EMBL" id="JAIHOM010000085">
    <property type="protein sequence ID" value="MCW6037712.1"/>
    <property type="molecule type" value="Genomic_DNA"/>
</dbReference>
<evidence type="ECO:0000259" key="9">
    <source>
        <dbReference type="Pfam" id="PF07282"/>
    </source>
</evidence>
<dbReference type="InterPro" id="IPR001959">
    <property type="entry name" value="Transposase"/>
</dbReference>
<organism evidence="11 12">
    <name type="scientific">Spirulina subsalsa FACHB-351</name>
    <dbReference type="NCBI Taxonomy" id="234711"/>
    <lineage>
        <taxon>Bacteria</taxon>
        <taxon>Bacillati</taxon>
        <taxon>Cyanobacteriota</taxon>
        <taxon>Cyanophyceae</taxon>
        <taxon>Spirulinales</taxon>
        <taxon>Spirulinaceae</taxon>
        <taxon>Spirulina</taxon>
    </lineage>
</organism>
<dbReference type="RefSeq" id="WP_265265576.1">
    <property type="nucleotide sequence ID" value="NZ_JAIHOM010000085.1"/>
</dbReference>
<dbReference type="Proteomes" id="UP001526426">
    <property type="component" value="Unassembled WGS sequence"/>
</dbReference>
<comment type="similarity">
    <text evidence="2">In the N-terminal section; belongs to the transposase 2 family.</text>
</comment>
<keyword evidence="3" id="KW-0815">Transposition</keyword>
<dbReference type="PANTHER" id="PTHR30405:SF25">
    <property type="entry name" value="RNA-GUIDED DNA ENDONUCLEASE INSQ-RELATED"/>
    <property type="match status" value="1"/>
</dbReference>
<keyword evidence="7" id="KW-0233">DNA recombination</keyword>
<protein>
    <submittedName>
        <fullName evidence="11">Transposase</fullName>
    </submittedName>
</protein>
<proteinExistence type="inferred from homology"/>
<evidence type="ECO:0000256" key="7">
    <source>
        <dbReference type="ARBA" id="ARBA00023172"/>
    </source>
</evidence>
<gene>
    <name evidence="11" type="ORF">K4A83_15740</name>
</gene>
<keyword evidence="5" id="KW-0862">Zinc</keyword>